<dbReference type="GO" id="GO:0046464">
    <property type="term" value="P:acylglycerol catabolic process"/>
    <property type="evidence" value="ECO:0007669"/>
    <property type="project" value="TreeGrafter"/>
</dbReference>
<dbReference type="OrthoDB" id="9793083at2"/>
<protein>
    <submittedName>
        <fullName evidence="2">Alpha/beta fold hydrolase</fullName>
    </submittedName>
</protein>
<keyword evidence="3" id="KW-1185">Reference proteome</keyword>
<dbReference type="InterPro" id="IPR000073">
    <property type="entry name" value="AB_hydrolase_1"/>
</dbReference>
<evidence type="ECO:0000313" key="2">
    <source>
        <dbReference type="EMBL" id="TFW35648.1"/>
    </source>
</evidence>
<feature type="domain" description="AB hydrolase-1" evidence="1">
    <location>
        <begin position="44"/>
        <end position="259"/>
    </location>
</feature>
<sequence>MPVPDRLPRATGFLLELPDAAPIHCRIDGRPGAPWLVFSNSHATDLTLWDEQVAAFGADYSILRYDQRGHGATPCDPVRPWTFDTLADDLAGLLAALGIENATLAGVSMGAVTALRCAARHPQRVSRVVASDGQWAAPASAAATWQARIELVEREGMGAIVKPTLARWFRPDFAERLPQACAQVARMIGDTPAAGYIGCARAMQAYDFSADYPRLALPVLYLVGAEDGLLPAVMEQMHAATPHSQFARIADAGHLPNIEQSARFNAALATFLAQHRQPQAELRKDR</sequence>
<comment type="caution">
    <text evidence="2">The sequence shown here is derived from an EMBL/GenBank/DDBJ whole genome shotgun (WGS) entry which is preliminary data.</text>
</comment>
<organism evidence="2 3">
    <name type="scientific">Massilia horti</name>
    <dbReference type="NCBI Taxonomy" id="2562153"/>
    <lineage>
        <taxon>Bacteria</taxon>
        <taxon>Pseudomonadati</taxon>
        <taxon>Pseudomonadota</taxon>
        <taxon>Betaproteobacteria</taxon>
        <taxon>Burkholderiales</taxon>
        <taxon>Oxalobacteraceae</taxon>
        <taxon>Telluria group</taxon>
        <taxon>Massilia</taxon>
    </lineage>
</organism>
<gene>
    <name evidence="2" type="ORF">E4O92_01440</name>
</gene>
<dbReference type="InterPro" id="IPR029058">
    <property type="entry name" value="AB_hydrolase_fold"/>
</dbReference>
<reference evidence="2 3" key="1">
    <citation type="submission" date="2019-03" db="EMBL/GenBank/DDBJ databases">
        <title>Draft genome of Massilia hortus sp. nov., a novel bacterial species of the Oxalobacteraceae family.</title>
        <authorList>
            <person name="Peta V."/>
            <person name="Raths R."/>
            <person name="Bucking H."/>
        </authorList>
    </citation>
    <scope>NUCLEOTIDE SEQUENCE [LARGE SCALE GENOMIC DNA]</scope>
    <source>
        <strain evidence="2 3">ONC3</strain>
    </source>
</reference>
<dbReference type="PANTHER" id="PTHR43798">
    <property type="entry name" value="MONOACYLGLYCEROL LIPASE"/>
    <property type="match status" value="1"/>
</dbReference>
<evidence type="ECO:0000313" key="3">
    <source>
        <dbReference type="Proteomes" id="UP000297258"/>
    </source>
</evidence>
<dbReference type="SUPFAM" id="SSF53474">
    <property type="entry name" value="alpha/beta-Hydrolases"/>
    <property type="match status" value="1"/>
</dbReference>
<dbReference type="EMBL" id="SPUM01000008">
    <property type="protein sequence ID" value="TFW35648.1"/>
    <property type="molecule type" value="Genomic_DNA"/>
</dbReference>
<dbReference type="PANTHER" id="PTHR43798:SF5">
    <property type="entry name" value="MONOACYLGLYCEROL LIPASE ABHD6"/>
    <property type="match status" value="1"/>
</dbReference>
<evidence type="ECO:0000259" key="1">
    <source>
        <dbReference type="Pfam" id="PF00561"/>
    </source>
</evidence>
<dbReference type="AlphaFoldDB" id="A0A4Y9T7Z4"/>
<accession>A0A4Y9T7Z4</accession>
<name>A0A4Y9T7Z4_9BURK</name>
<dbReference type="PRINTS" id="PR00111">
    <property type="entry name" value="ABHYDROLASE"/>
</dbReference>
<dbReference type="Pfam" id="PF00561">
    <property type="entry name" value="Abhydrolase_1"/>
    <property type="match status" value="1"/>
</dbReference>
<dbReference type="InterPro" id="IPR050266">
    <property type="entry name" value="AB_hydrolase_sf"/>
</dbReference>
<dbReference type="GO" id="GO:0047372">
    <property type="term" value="F:monoacylglycerol lipase activity"/>
    <property type="evidence" value="ECO:0007669"/>
    <property type="project" value="TreeGrafter"/>
</dbReference>
<proteinExistence type="predicted"/>
<dbReference type="GO" id="GO:0016020">
    <property type="term" value="C:membrane"/>
    <property type="evidence" value="ECO:0007669"/>
    <property type="project" value="TreeGrafter"/>
</dbReference>
<dbReference type="Gene3D" id="3.40.50.1820">
    <property type="entry name" value="alpha/beta hydrolase"/>
    <property type="match status" value="1"/>
</dbReference>
<dbReference type="Proteomes" id="UP000297258">
    <property type="component" value="Unassembled WGS sequence"/>
</dbReference>
<keyword evidence="2" id="KW-0378">Hydrolase</keyword>
<dbReference type="RefSeq" id="WP_135187967.1">
    <property type="nucleotide sequence ID" value="NZ_SPUM01000008.1"/>
</dbReference>